<evidence type="ECO:0000259" key="3">
    <source>
        <dbReference type="PROSITE" id="PS51253"/>
    </source>
</evidence>
<dbReference type="Pfam" id="PF03221">
    <property type="entry name" value="HTH_Tnp_Tc5"/>
    <property type="match status" value="1"/>
</dbReference>
<dbReference type="SUPFAM" id="SSF46689">
    <property type="entry name" value="Homeodomain-like"/>
    <property type="match status" value="1"/>
</dbReference>
<organism evidence="4 5">
    <name type="scientific">Puccinia sorghi</name>
    <dbReference type="NCBI Taxonomy" id="27349"/>
    <lineage>
        <taxon>Eukaryota</taxon>
        <taxon>Fungi</taxon>
        <taxon>Dikarya</taxon>
        <taxon>Basidiomycota</taxon>
        <taxon>Pucciniomycotina</taxon>
        <taxon>Pucciniomycetes</taxon>
        <taxon>Pucciniales</taxon>
        <taxon>Pucciniaceae</taxon>
        <taxon>Puccinia</taxon>
    </lineage>
</organism>
<dbReference type="GO" id="GO:0003677">
    <property type="term" value="F:DNA binding"/>
    <property type="evidence" value="ECO:0007669"/>
    <property type="project" value="UniProtKB-KW"/>
</dbReference>
<dbReference type="InterPro" id="IPR009057">
    <property type="entry name" value="Homeodomain-like_sf"/>
</dbReference>
<feature type="compositionally biased region" description="Low complexity" evidence="2">
    <location>
        <begin position="280"/>
        <end position="290"/>
    </location>
</feature>
<protein>
    <recommendedName>
        <fullName evidence="3">HTH CENPB-type domain-containing protein</fullName>
    </recommendedName>
</protein>
<evidence type="ECO:0000313" key="5">
    <source>
        <dbReference type="Proteomes" id="UP000037035"/>
    </source>
</evidence>
<feature type="compositionally biased region" description="Polar residues" evidence="2">
    <location>
        <begin position="291"/>
        <end position="309"/>
    </location>
</feature>
<comment type="caution">
    <text evidence="4">The sequence shown here is derived from an EMBL/GenBank/DDBJ whole genome shotgun (WGS) entry which is preliminary data.</text>
</comment>
<dbReference type="AlphaFoldDB" id="A0A0L6ULP4"/>
<feature type="region of interest" description="Disordered" evidence="2">
    <location>
        <begin position="272"/>
        <end position="380"/>
    </location>
</feature>
<keyword evidence="1" id="KW-0238">DNA-binding</keyword>
<proteinExistence type="predicted"/>
<evidence type="ECO:0000313" key="4">
    <source>
        <dbReference type="EMBL" id="KNZ49439.1"/>
    </source>
</evidence>
<dbReference type="Proteomes" id="UP000037035">
    <property type="component" value="Unassembled WGS sequence"/>
</dbReference>
<dbReference type="InterPro" id="IPR006600">
    <property type="entry name" value="HTH_CenpB_DNA-bd_dom"/>
</dbReference>
<evidence type="ECO:0000256" key="2">
    <source>
        <dbReference type="SAM" id="MobiDB-lite"/>
    </source>
</evidence>
<feature type="compositionally biased region" description="Polar residues" evidence="2">
    <location>
        <begin position="362"/>
        <end position="378"/>
    </location>
</feature>
<gene>
    <name evidence="4" type="ORF">VP01_4g2</name>
</gene>
<dbReference type="OrthoDB" id="2507670at2759"/>
<sequence length="473" mass="52798">MENNNNNNNNLFNFFWNQEQQQPTELYVSRFLDHIYITKTTQNNNNQNKLVKKLTLDHLQSNLKHIKTNTAQEEEDLHLINQLLQLNHYDIIPLTNKQLEAIVKTSTTESQDSSTSQATSSPHLPTASSSSGATSSPISSATIFQKNQILDWYHSNGKNQTKTAKHFQTIYPELRIKQPLISAWLKTEESIRAKKHYVNPNVKRMRMIMYPKVDELLGLWAHQTVQQGRHLSDNLLREKWKELARNQKIPPEDWLHLSHGWLSSFKARKGLKQLPHRRPSNSSSSSSSNNHAITTSNNMLAPSDSSSTLCPDLHVTSPQHHPLPIPIPTPNMQPSVSGSEPQPPASNPLAQPALLLPESRSDGPSMSCATNTPLTSDPQLLPLVRHTPLIPAFYLSSSSPYHPSSSSSSSSSPSAGSSVSPTISQALQSIQLLLAYLPSTTTITSDETKLTLLLIDHLNAYHLLILNKIHHSS</sequence>
<keyword evidence="5" id="KW-1185">Reference proteome</keyword>
<reference evidence="4 5" key="1">
    <citation type="submission" date="2015-08" db="EMBL/GenBank/DDBJ databases">
        <title>Next Generation Sequencing and Analysis of the Genome of Puccinia sorghi L Schw, the Causal Agent of Maize Common Rust.</title>
        <authorList>
            <person name="Rochi L."/>
            <person name="Burguener G."/>
            <person name="Darino M."/>
            <person name="Turjanski A."/>
            <person name="Kreff E."/>
            <person name="Dieguez M.J."/>
            <person name="Sacco F."/>
        </authorList>
    </citation>
    <scope>NUCLEOTIDE SEQUENCE [LARGE SCALE GENOMIC DNA]</scope>
    <source>
        <strain evidence="4 5">RO10H11247</strain>
    </source>
</reference>
<dbReference type="EMBL" id="LAVV01010166">
    <property type="protein sequence ID" value="KNZ49439.1"/>
    <property type="molecule type" value="Genomic_DNA"/>
</dbReference>
<dbReference type="PROSITE" id="PS51253">
    <property type="entry name" value="HTH_CENPB"/>
    <property type="match status" value="1"/>
</dbReference>
<name>A0A0L6ULP4_9BASI</name>
<dbReference type="Gene3D" id="1.10.10.60">
    <property type="entry name" value="Homeodomain-like"/>
    <property type="match status" value="1"/>
</dbReference>
<accession>A0A0L6ULP4</accession>
<dbReference type="STRING" id="27349.A0A0L6ULP4"/>
<feature type="compositionally biased region" description="Pro residues" evidence="2">
    <location>
        <begin position="321"/>
        <end position="331"/>
    </location>
</feature>
<feature type="domain" description="HTH CENPB-type" evidence="3">
    <location>
        <begin position="201"/>
        <end position="275"/>
    </location>
</feature>
<feature type="region of interest" description="Disordered" evidence="2">
    <location>
        <begin position="107"/>
        <end position="137"/>
    </location>
</feature>
<dbReference type="VEuPathDB" id="FungiDB:VP01_4g2"/>
<feature type="region of interest" description="Disordered" evidence="2">
    <location>
        <begin position="401"/>
        <end position="420"/>
    </location>
</feature>
<evidence type="ECO:0000256" key="1">
    <source>
        <dbReference type="ARBA" id="ARBA00023125"/>
    </source>
</evidence>